<organism evidence="6 7">
    <name type="scientific">Nocardia tenerifensis</name>
    <dbReference type="NCBI Taxonomy" id="228006"/>
    <lineage>
        <taxon>Bacteria</taxon>
        <taxon>Bacillati</taxon>
        <taxon>Actinomycetota</taxon>
        <taxon>Actinomycetes</taxon>
        <taxon>Mycobacteriales</taxon>
        <taxon>Nocardiaceae</taxon>
        <taxon>Nocardia</taxon>
    </lineage>
</organism>
<evidence type="ECO:0000313" key="6">
    <source>
        <dbReference type="EMBL" id="PXX61665.1"/>
    </source>
</evidence>
<accession>A0A318K1V3</accession>
<dbReference type="GO" id="GO:0016757">
    <property type="term" value="F:glycosyltransferase activity"/>
    <property type="evidence" value="ECO:0007669"/>
    <property type="project" value="UniProtKB-KW"/>
</dbReference>
<dbReference type="InterPro" id="IPR029044">
    <property type="entry name" value="Nucleotide-diphossugar_trans"/>
</dbReference>
<dbReference type="Pfam" id="PF02709">
    <property type="entry name" value="Glyco_transf_7C"/>
    <property type="match status" value="1"/>
</dbReference>
<dbReference type="Proteomes" id="UP000247569">
    <property type="component" value="Unassembled WGS sequence"/>
</dbReference>
<evidence type="ECO:0000256" key="4">
    <source>
        <dbReference type="ARBA" id="ARBA00022679"/>
    </source>
</evidence>
<dbReference type="PANTHER" id="PTHR43179">
    <property type="entry name" value="RHAMNOSYLTRANSFERASE WBBL"/>
    <property type="match status" value="1"/>
</dbReference>
<keyword evidence="3" id="KW-0328">Glycosyltransferase</keyword>
<evidence type="ECO:0000313" key="7">
    <source>
        <dbReference type="Proteomes" id="UP000247569"/>
    </source>
</evidence>
<name>A0A318K1V3_9NOCA</name>
<reference evidence="6 7" key="1">
    <citation type="submission" date="2018-05" db="EMBL/GenBank/DDBJ databases">
        <title>Genomic Encyclopedia of Type Strains, Phase IV (KMG-IV): sequencing the most valuable type-strain genomes for metagenomic binning, comparative biology and taxonomic classification.</title>
        <authorList>
            <person name="Goeker M."/>
        </authorList>
    </citation>
    <scope>NUCLEOTIDE SEQUENCE [LARGE SCALE GENOMIC DNA]</scope>
    <source>
        <strain evidence="6 7">DSM 44704</strain>
    </source>
</reference>
<keyword evidence="7" id="KW-1185">Reference proteome</keyword>
<protein>
    <submittedName>
        <fullName evidence="6">GT2 family glycosyltransferase</fullName>
    </submittedName>
</protein>
<dbReference type="SUPFAM" id="SSF53448">
    <property type="entry name" value="Nucleotide-diphospho-sugar transferases"/>
    <property type="match status" value="1"/>
</dbReference>
<feature type="domain" description="Galactosyltransferase C-terminal" evidence="5">
    <location>
        <begin position="165"/>
        <end position="217"/>
    </location>
</feature>
<dbReference type="RefSeq" id="WP_110293720.1">
    <property type="nucleotide sequence ID" value="NZ_QJKF01000008.1"/>
</dbReference>
<sequence>MKTAVITVAARRLAHLRAQCAGLARSERAPDDHIVVAMGDTRVAEATVELGAHSVWMAARNPLPLAEARNLGARVAMARGARLLVFLDVDCIPDPRLIDRYHAAAQTDSSVLALFCGPVTYLPPPPEGGYDLATLHRARDPHPARPDPAGETVLDGEDFDLFWSLSFAVTAETWRATGGFCTRYRGYGGEDTDFAYKAAAIGARLRWVGGADAYHQHHPVSDPPVEHLTDILTNATLFQRRWGWWPMRGWLDGFAEAGLIAYCPDTKCWVERHQAVQKGWRGSELVS</sequence>
<evidence type="ECO:0000256" key="2">
    <source>
        <dbReference type="ARBA" id="ARBA00006739"/>
    </source>
</evidence>
<gene>
    <name evidence="6" type="ORF">DFR70_108223</name>
</gene>
<comment type="similarity">
    <text evidence="2">Belongs to the glycosyltransferase 2 family.</text>
</comment>
<evidence type="ECO:0000256" key="1">
    <source>
        <dbReference type="ARBA" id="ARBA00004776"/>
    </source>
</evidence>
<comment type="pathway">
    <text evidence="1">Cell wall biogenesis; cell wall polysaccharide biosynthesis.</text>
</comment>
<dbReference type="PANTHER" id="PTHR43179:SF12">
    <property type="entry name" value="GALACTOFURANOSYLTRANSFERASE GLFT2"/>
    <property type="match status" value="1"/>
</dbReference>
<dbReference type="InterPro" id="IPR027791">
    <property type="entry name" value="Galactosyl_T_C"/>
</dbReference>
<dbReference type="EMBL" id="QJKF01000008">
    <property type="protein sequence ID" value="PXX61665.1"/>
    <property type="molecule type" value="Genomic_DNA"/>
</dbReference>
<evidence type="ECO:0000256" key="3">
    <source>
        <dbReference type="ARBA" id="ARBA00022676"/>
    </source>
</evidence>
<comment type="caution">
    <text evidence="6">The sequence shown here is derived from an EMBL/GenBank/DDBJ whole genome shotgun (WGS) entry which is preliminary data.</text>
</comment>
<proteinExistence type="inferred from homology"/>
<dbReference type="Gene3D" id="3.90.550.10">
    <property type="entry name" value="Spore Coat Polysaccharide Biosynthesis Protein SpsA, Chain A"/>
    <property type="match status" value="1"/>
</dbReference>
<dbReference type="OrthoDB" id="6653642at2"/>
<evidence type="ECO:0000259" key="5">
    <source>
        <dbReference type="Pfam" id="PF02709"/>
    </source>
</evidence>
<keyword evidence="4 6" id="KW-0808">Transferase</keyword>
<dbReference type="AlphaFoldDB" id="A0A318K1V3"/>